<accession>A0A0Q3WVW3</accession>
<dbReference type="OrthoDB" id="2989832at2"/>
<dbReference type="EMBL" id="LJJC01000004">
    <property type="protein sequence ID" value="KQL53263.1"/>
    <property type="molecule type" value="Genomic_DNA"/>
</dbReference>
<dbReference type="STRING" id="157838.AN964_07010"/>
<gene>
    <name evidence="2" type="ORF">AN964_07010</name>
</gene>
<organism evidence="2 3">
    <name type="scientific">Heyndrickxia shackletonii</name>
    <dbReference type="NCBI Taxonomy" id="157838"/>
    <lineage>
        <taxon>Bacteria</taxon>
        <taxon>Bacillati</taxon>
        <taxon>Bacillota</taxon>
        <taxon>Bacilli</taxon>
        <taxon>Bacillales</taxon>
        <taxon>Bacillaceae</taxon>
        <taxon>Heyndrickxia</taxon>
    </lineage>
</organism>
<keyword evidence="3" id="KW-1185">Reference proteome</keyword>
<name>A0A0Q3WVW3_9BACI</name>
<dbReference type="Pfam" id="PF03413">
    <property type="entry name" value="PepSY"/>
    <property type="match status" value="1"/>
</dbReference>
<proteinExistence type="predicted"/>
<evidence type="ECO:0000313" key="2">
    <source>
        <dbReference type="EMBL" id="KQL53263.1"/>
    </source>
</evidence>
<sequence length="104" mass="11392">MTWKSFIAGALVGAISGYLLNEAVKKNTSLSSETVLANVKKAFKEEGPINGSWIQMTKEDYTKYAVKTKVYRGGITTSQNGERKQYEFIADASTGSVLDVYPIS</sequence>
<dbReference type="RefSeq" id="WP_055738992.1">
    <property type="nucleotide sequence ID" value="NZ_JAAIWL010000054.1"/>
</dbReference>
<reference evidence="2 3" key="1">
    <citation type="submission" date="2015-09" db="EMBL/GenBank/DDBJ databases">
        <title>Genome sequencing project for genomic taxonomy and phylogenomics of Bacillus-like bacteria.</title>
        <authorList>
            <person name="Liu B."/>
            <person name="Wang J."/>
            <person name="Zhu Y."/>
            <person name="Liu G."/>
            <person name="Chen Q."/>
            <person name="Chen Z."/>
            <person name="Lan J."/>
            <person name="Che J."/>
            <person name="Ge C."/>
            <person name="Shi H."/>
            <person name="Pan Z."/>
            <person name="Liu X."/>
        </authorList>
    </citation>
    <scope>NUCLEOTIDE SEQUENCE [LARGE SCALE GENOMIC DNA]</scope>
    <source>
        <strain evidence="2 3">LMG 18435</strain>
    </source>
</reference>
<dbReference type="InterPro" id="IPR025711">
    <property type="entry name" value="PepSY"/>
</dbReference>
<comment type="caution">
    <text evidence="2">The sequence shown here is derived from an EMBL/GenBank/DDBJ whole genome shotgun (WGS) entry which is preliminary data.</text>
</comment>
<feature type="domain" description="PepSY" evidence="1">
    <location>
        <begin position="30"/>
        <end position="101"/>
    </location>
</feature>
<dbReference type="PATRIC" id="fig|157838.3.peg.1544"/>
<evidence type="ECO:0000313" key="3">
    <source>
        <dbReference type="Proteomes" id="UP000051888"/>
    </source>
</evidence>
<dbReference type="Proteomes" id="UP000051888">
    <property type="component" value="Unassembled WGS sequence"/>
</dbReference>
<dbReference type="AlphaFoldDB" id="A0A0Q3WVW3"/>
<protein>
    <submittedName>
        <fullName evidence="2">Peptidase M4</fullName>
    </submittedName>
</protein>
<evidence type="ECO:0000259" key="1">
    <source>
        <dbReference type="Pfam" id="PF03413"/>
    </source>
</evidence>